<name>A0A0T9M1W5_YERKR</name>
<dbReference type="InterPro" id="IPR011051">
    <property type="entry name" value="RmlC_Cupin_sf"/>
</dbReference>
<dbReference type="AlphaFoldDB" id="A0A0T9M1W5"/>
<evidence type="ECO:0000256" key="1">
    <source>
        <dbReference type="SAM" id="MobiDB-lite"/>
    </source>
</evidence>
<proteinExistence type="predicted"/>
<evidence type="ECO:0000313" key="3">
    <source>
        <dbReference type="EMBL" id="CNF48657.1"/>
    </source>
</evidence>
<gene>
    <name evidence="4" type="ORF">CBW52_03880</name>
    <name evidence="3" type="ORF">ERS008491_03923</name>
</gene>
<dbReference type="NCBIfam" id="TIGR04366">
    <property type="entry name" value="cupin_WbuC"/>
    <property type="match status" value="1"/>
</dbReference>
<dbReference type="InterPro" id="IPR027565">
    <property type="entry name" value="Cupin_WbuC"/>
</dbReference>
<reference evidence="3 5" key="1">
    <citation type="submission" date="2015-03" db="EMBL/GenBank/DDBJ databases">
        <authorList>
            <person name="Murphy D."/>
        </authorList>
    </citation>
    <scope>NUCLEOTIDE SEQUENCE [LARGE SCALE GENOMIC DNA]</scope>
    <source>
        <strain evidence="3 5">FCF326</strain>
    </source>
</reference>
<dbReference type="CDD" id="cd07005">
    <property type="entry name" value="cupin_WbuC-like"/>
    <property type="match status" value="1"/>
</dbReference>
<evidence type="ECO:0000313" key="4">
    <source>
        <dbReference type="EMBL" id="OVZ82685.1"/>
    </source>
</evidence>
<evidence type="ECO:0000313" key="5">
    <source>
        <dbReference type="Proteomes" id="UP000045824"/>
    </source>
</evidence>
<dbReference type="Pfam" id="PF19480">
    <property type="entry name" value="DUF6016"/>
    <property type="match status" value="1"/>
</dbReference>
<dbReference type="EMBL" id="NHOG01000005">
    <property type="protein sequence ID" value="OVZ82685.1"/>
    <property type="molecule type" value="Genomic_DNA"/>
</dbReference>
<evidence type="ECO:0000313" key="6">
    <source>
        <dbReference type="Proteomes" id="UP000195840"/>
    </source>
</evidence>
<dbReference type="Proteomes" id="UP000195840">
    <property type="component" value="Unassembled WGS sequence"/>
</dbReference>
<protein>
    <recommendedName>
        <fullName evidence="2">Cupin fold metalloprotein WbuC cupin domain-containing protein</fullName>
    </recommendedName>
</protein>
<dbReference type="InterPro" id="IPR014710">
    <property type="entry name" value="RmlC-like_jellyroll"/>
</dbReference>
<reference evidence="4 6" key="2">
    <citation type="submission" date="2017-05" db="EMBL/GenBank/DDBJ databases">
        <title>Whole genome sequencing of Yersinia kristensenii.</title>
        <authorList>
            <person name="Campioni F."/>
        </authorList>
    </citation>
    <scope>NUCLEOTIDE SEQUENCE [LARGE SCALE GENOMIC DNA]</scope>
    <source>
        <strain evidence="4 6">CFSAN060538</strain>
    </source>
</reference>
<sequence>MKQITQQTLMQLSQQAQQSPRQRANLNFHPQLDDPIQRLAIAMEPETYVRPHRHPHTWELLTALHGNFIVLLFDDAGKVTHRTLLGRETAIMEIPANVWHAVLSLEEGAVIFEVKHGPYQPITAEYFARWSPAEGEEEVSNLLAWYATADIGAHYQQ</sequence>
<organism evidence="3 5">
    <name type="scientific">Yersinia kristensenii</name>
    <dbReference type="NCBI Taxonomy" id="28152"/>
    <lineage>
        <taxon>Bacteria</taxon>
        <taxon>Pseudomonadati</taxon>
        <taxon>Pseudomonadota</taxon>
        <taxon>Gammaproteobacteria</taxon>
        <taxon>Enterobacterales</taxon>
        <taxon>Yersiniaceae</taxon>
        <taxon>Yersinia</taxon>
    </lineage>
</organism>
<evidence type="ECO:0000259" key="2">
    <source>
        <dbReference type="Pfam" id="PF19480"/>
    </source>
</evidence>
<dbReference type="InterPro" id="IPR046058">
    <property type="entry name" value="WbuC_cupin"/>
</dbReference>
<dbReference type="SUPFAM" id="SSF51182">
    <property type="entry name" value="RmlC-like cupins"/>
    <property type="match status" value="1"/>
</dbReference>
<keyword evidence="6" id="KW-1185">Reference proteome</keyword>
<dbReference type="Gene3D" id="2.60.120.10">
    <property type="entry name" value="Jelly Rolls"/>
    <property type="match status" value="1"/>
</dbReference>
<feature type="domain" description="Cupin fold metalloprotein WbuC cupin" evidence="2">
    <location>
        <begin position="4"/>
        <end position="85"/>
    </location>
</feature>
<accession>A0A0T9M1W5</accession>
<dbReference type="EMBL" id="CPYI01000020">
    <property type="protein sequence ID" value="CNF48657.1"/>
    <property type="molecule type" value="Genomic_DNA"/>
</dbReference>
<dbReference type="Proteomes" id="UP000045824">
    <property type="component" value="Unassembled WGS sequence"/>
</dbReference>
<feature type="region of interest" description="Disordered" evidence="1">
    <location>
        <begin position="1"/>
        <end position="22"/>
    </location>
</feature>
<dbReference type="GeneID" id="45568070"/>
<dbReference type="RefSeq" id="WP_004714268.1">
    <property type="nucleotide sequence ID" value="NZ_CABHXR010000056.1"/>
</dbReference>